<proteinExistence type="predicted"/>
<accession>A0A0N7MWS3</accession>
<evidence type="ECO:0000259" key="4">
    <source>
        <dbReference type="Pfam" id="PF00593"/>
    </source>
</evidence>
<keyword evidence="6" id="KW-1185">Reference proteome</keyword>
<dbReference type="Gene3D" id="2.40.170.20">
    <property type="entry name" value="TonB-dependent receptor, beta-barrel domain"/>
    <property type="match status" value="1"/>
</dbReference>
<keyword evidence="3" id="KW-0998">Cell outer membrane</keyword>
<keyword evidence="5" id="KW-0675">Receptor</keyword>
<protein>
    <submittedName>
        <fullName evidence="5">TonB-dependent receptor</fullName>
    </submittedName>
</protein>
<organism evidence="5 6">
    <name type="scientific">Candidatus Chryseopegocella kryptomonas</name>
    <dbReference type="NCBI Taxonomy" id="1633643"/>
    <lineage>
        <taxon>Bacteria</taxon>
        <taxon>Pseudomonadati</taxon>
        <taxon>Candidatus Kryptoniota</taxon>
        <taxon>Candidatus Chryseopegocella</taxon>
    </lineage>
</organism>
<dbReference type="PANTHER" id="PTHR40980:SF4">
    <property type="entry name" value="TONB-DEPENDENT RECEPTOR-LIKE BETA-BARREL DOMAIN-CONTAINING PROTEIN"/>
    <property type="match status" value="1"/>
</dbReference>
<dbReference type="OrthoDB" id="9768470at2"/>
<dbReference type="InterPro" id="IPR036942">
    <property type="entry name" value="Beta-barrel_TonB_sf"/>
</dbReference>
<dbReference type="GO" id="GO:0009279">
    <property type="term" value="C:cell outer membrane"/>
    <property type="evidence" value="ECO:0007669"/>
    <property type="project" value="UniProtKB-SubCell"/>
</dbReference>
<dbReference type="InterPro" id="IPR000531">
    <property type="entry name" value="Beta-barrel_TonB"/>
</dbReference>
<dbReference type="Pfam" id="PF00593">
    <property type="entry name" value="TonB_dep_Rec_b-barrel"/>
    <property type="match status" value="1"/>
</dbReference>
<dbReference type="SUPFAM" id="SSF56935">
    <property type="entry name" value="Porins"/>
    <property type="match status" value="1"/>
</dbReference>
<comment type="subcellular location">
    <subcellularLocation>
        <location evidence="1">Cell outer membrane</location>
    </subcellularLocation>
</comment>
<name>A0A0N7MWS3_9BACT</name>
<dbReference type="PANTHER" id="PTHR40980">
    <property type="entry name" value="PLUG DOMAIN-CONTAINING PROTEIN"/>
    <property type="match status" value="1"/>
</dbReference>
<evidence type="ECO:0000256" key="3">
    <source>
        <dbReference type="ARBA" id="ARBA00023237"/>
    </source>
</evidence>
<evidence type="ECO:0000256" key="2">
    <source>
        <dbReference type="ARBA" id="ARBA00023136"/>
    </source>
</evidence>
<dbReference type="Proteomes" id="UP000199197">
    <property type="component" value="Unassembled WGS sequence"/>
</dbReference>
<feature type="domain" description="TonB-dependent receptor-like beta-barrel" evidence="4">
    <location>
        <begin position="239"/>
        <end position="677"/>
    </location>
</feature>
<keyword evidence="2" id="KW-0472">Membrane</keyword>
<dbReference type="AlphaFoldDB" id="A0A0N7MWS3"/>
<sequence length="708" mass="80403">MIRRPPRSTLFPYTTLFRSVIKTFSPELPGNFSGGFIDIKTIEFSDTLTNSADLGVSAIPDATFKKFFVYGMDRVNIFGVSNKTTGLPSNFPDDITKVPVSERSIYAREIKNLWVMNSFNQMPNFKGGFMSAGKIPLVGLNYSLSLIYKGNVNSRKFEVNEYEGDYSKRFEYGGDRVSRDVQFSFLADVKKKFGGNVLGFRGLIIGITNEETAKMQGYQYTDQGAEQIHMAINFNQRNLYFTQLYGEHEIKDVLLKWQGSTSTIFNKEPDTRRLVYGRDMNDPDAKFAVILGPQANFKNGGILTSDLKDNVREFKTSVKFPIFGANFETGFNFWETKRDFKFRLIGVVVNLNGITDYRMYYLPPDSIFIPDNFKRNGFSLDEYKAGTNKYKAYDRSTATYLKVDLPIRFGTQVLTIMGGARIEKVNQNIYTRDFSDSKDLVISKKYLDVLPALELKYSPLYMVNLKASYSQTINKPELREISPFAYFDFYTQTSIRGDSTLIRAISFNYDFRFEVFSLGEDMISVGLFHKHISKPIEKVIVSGSALGSERTYKNANFAKVTGVEIEFVKNLKLVKAIGNMTFVDSKVDVEGTEGTIARKGRRLQGQAPYIANIQLVYDKPSSKFNASISYNLTGPKIFDVATQYNDDIIEQARYQVDFKIGYNLTKNLSIVLTGQNITGKPVVLKQAGYLYQKVETIRSISLDVKVKF</sequence>
<evidence type="ECO:0000313" key="6">
    <source>
        <dbReference type="Proteomes" id="UP000199197"/>
    </source>
</evidence>
<gene>
    <name evidence="5" type="ORF">JGI23_00674</name>
</gene>
<evidence type="ECO:0000313" key="5">
    <source>
        <dbReference type="EMBL" id="CUS99443.1"/>
    </source>
</evidence>
<reference evidence="6" key="1">
    <citation type="submission" date="2015-11" db="EMBL/GenBank/DDBJ databases">
        <authorList>
            <person name="Varghese N."/>
        </authorList>
    </citation>
    <scope>NUCLEOTIDE SEQUENCE [LARGE SCALE GENOMIC DNA]</scope>
    <source>
        <strain evidence="6">JGI-23</strain>
    </source>
</reference>
<dbReference type="EMBL" id="CZVW01000005">
    <property type="protein sequence ID" value="CUS99443.1"/>
    <property type="molecule type" value="Genomic_DNA"/>
</dbReference>
<evidence type="ECO:0000256" key="1">
    <source>
        <dbReference type="ARBA" id="ARBA00004442"/>
    </source>
</evidence>